<reference evidence="1 2" key="1">
    <citation type="submission" date="2014-11" db="EMBL/GenBank/DDBJ databases">
        <title>Genetic blueprint of the zoonotic pathogen Toxocara canis.</title>
        <authorList>
            <person name="Zhu X.-Q."/>
            <person name="Korhonen P.K."/>
            <person name="Cai H."/>
            <person name="Young N.D."/>
            <person name="Nejsum P."/>
            <person name="von Samson-Himmelstjerna G."/>
            <person name="Boag P.R."/>
            <person name="Tan P."/>
            <person name="Li Q."/>
            <person name="Min J."/>
            <person name="Yang Y."/>
            <person name="Wang X."/>
            <person name="Fang X."/>
            <person name="Hall R.S."/>
            <person name="Hofmann A."/>
            <person name="Sternberg P.W."/>
            <person name="Jex A.R."/>
            <person name="Gasser R.B."/>
        </authorList>
    </citation>
    <scope>NUCLEOTIDE SEQUENCE [LARGE SCALE GENOMIC DNA]</scope>
    <source>
        <strain evidence="1">PN_DK_2014</strain>
    </source>
</reference>
<dbReference type="AlphaFoldDB" id="A0A0B2VGF3"/>
<dbReference type="Proteomes" id="UP000031036">
    <property type="component" value="Unassembled WGS sequence"/>
</dbReference>
<accession>A0A0B2VGF3</accession>
<dbReference type="EMBL" id="JPKZ01001734">
    <property type="protein sequence ID" value="KHN80529.1"/>
    <property type="molecule type" value="Genomic_DNA"/>
</dbReference>
<organism evidence="1 2">
    <name type="scientific">Toxocara canis</name>
    <name type="common">Canine roundworm</name>
    <dbReference type="NCBI Taxonomy" id="6265"/>
    <lineage>
        <taxon>Eukaryota</taxon>
        <taxon>Metazoa</taxon>
        <taxon>Ecdysozoa</taxon>
        <taxon>Nematoda</taxon>
        <taxon>Chromadorea</taxon>
        <taxon>Rhabditida</taxon>
        <taxon>Spirurina</taxon>
        <taxon>Ascaridomorpha</taxon>
        <taxon>Ascaridoidea</taxon>
        <taxon>Toxocaridae</taxon>
        <taxon>Toxocara</taxon>
    </lineage>
</organism>
<protein>
    <submittedName>
        <fullName evidence="1">Uncharacterized protein</fullName>
    </submittedName>
</protein>
<evidence type="ECO:0000313" key="1">
    <source>
        <dbReference type="EMBL" id="KHN80529.1"/>
    </source>
</evidence>
<comment type="caution">
    <text evidence="1">The sequence shown here is derived from an EMBL/GenBank/DDBJ whole genome shotgun (WGS) entry which is preliminary data.</text>
</comment>
<gene>
    <name evidence="1" type="ORF">Tcan_00175</name>
</gene>
<name>A0A0B2VGF3_TOXCA</name>
<sequence>MEFSTEKVLTANAPTIERYWTQDSPSHSTQRNFQKLTIRYAANFVFWCNGVFWNLQLQAIRKTESKFVRLLNHIMPSELTAVYKIRNVNASYAKDLSGFAIAQLRSTLNSTITFNNMSMSLIL</sequence>
<proteinExistence type="predicted"/>
<evidence type="ECO:0000313" key="2">
    <source>
        <dbReference type="Proteomes" id="UP000031036"/>
    </source>
</evidence>
<keyword evidence="2" id="KW-1185">Reference proteome</keyword>